<dbReference type="Proteomes" id="UP000019760">
    <property type="component" value="Unassembled WGS sequence"/>
</dbReference>
<name>A0A023D7J2_ACIMT</name>
<evidence type="ECO:0000313" key="2">
    <source>
        <dbReference type="Proteomes" id="UP000019760"/>
    </source>
</evidence>
<gene>
    <name evidence="1" type="ORF">Amme_076_034</name>
</gene>
<keyword evidence="2" id="KW-1185">Reference proteome</keyword>
<reference evidence="1 2" key="2">
    <citation type="journal article" date="2014" name="FEMS Microbiol. Lett.">
        <title>Draft genomic DNA sequence of the facultatively methylotrophic bacterium Acidomonas methanolica type strain MB58.</title>
        <authorList>
            <person name="Higashiura N."/>
            <person name="Hadano H."/>
            <person name="Hirakawa H."/>
            <person name="Matsutani M."/>
            <person name="Takabe S."/>
            <person name="Matsushita K."/>
            <person name="Azuma Y."/>
        </authorList>
    </citation>
    <scope>NUCLEOTIDE SEQUENCE [LARGE SCALE GENOMIC DNA]</scope>
    <source>
        <strain evidence="1 2">MB58</strain>
    </source>
</reference>
<proteinExistence type="predicted"/>
<reference evidence="2" key="1">
    <citation type="journal article" date="2014" name="FEMS Microbiol. Lett.">
        <title>Draft Genomic DNA Sequence of the Facultatively Methylotrophic Bacterium Acidomonas methanolica type strain MB58.</title>
        <authorList>
            <person name="Higashiura N."/>
            <person name="Hadano H."/>
            <person name="Hirakawa H."/>
            <person name="Matsutani M."/>
            <person name="Takabe S."/>
            <person name="Matsushita K."/>
            <person name="Azuma Y."/>
        </authorList>
    </citation>
    <scope>NUCLEOTIDE SEQUENCE [LARGE SCALE GENOMIC DNA]</scope>
    <source>
        <strain evidence="2">MB58</strain>
    </source>
</reference>
<comment type="caution">
    <text evidence="1">The sequence shown here is derived from an EMBL/GenBank/DDBJ whole genome shotgun (WGS) entry which is preliminary data.</text>
</comment>
<dbReference type="EMBL" id="BAND01000076">
    <property type="protein sequence ID" value="GAJ29741.1"/>
    <property type="molecule type" value="Genomic_DNA"/>
</dbReference>
<protein>
    <submittedName>
        <fullName evidence="1">Uncharacterized protein</fullName>
    </submittedName>
</protein>
<accession>A0A023D7J2</accession>
<dbReference type="RefSeq" id="WP_042060007.1">
    <property type="nucleotide sequence ID" value="NZ_BAND01000076.1"/>
</dbReference>
<evidence type="ECO:0000313" key="1">
    <source>
        <dbReference type="EMBL" id="GAJ29741.1"/>
    </source>
</evidence>
<dbReference type="AlphaFoldDB" id="A0A023D7J2"/>
<sequence>MTNSDVPASFEEAEKWFLENSKKEAFISDFGGDIDGGGVFAGTLLQWAFGNEYNPEIVQAITAKYPGAWSRKRAAL</sequence>
<organism evidence="1 2">
    <name type="scientific">Acidomonas methanolica NBRC 104435</name>
    <dbReference type="NCBI Taxonomy" id="1231351"/>
    <lineage>
        <taxon>Bacteria</taxon>
        <taxon>Pseudomonadati</taxon>
        <taxon>Pseudomonadota</taxon>
        <taxon>Alphaproteobacteria</taxon>
        <taxon>Acetobacterales</taxon>
        <taxon>Acetobacteraceae</taxon>
        <taxon>Acidomonas</taxon>
    </lineage>
</organism>